<proteinExistence type="predicted"/>
<gene>
    <name evidence="1" type="ORF">BDW59DRAFT_167727</name>
</gene>
<accession>A0ABR4HBD0</accession>
<organism evidence="1 2">
    <name type="scientific">Aspergillus cavernicola</name>
    <dbReference type="NCBI Taxonomy" id="176166"/>
    <lineage>
        <taxon>Eukaryota</taxon>
        <taxon>Fungi</taxon>
        <taxon>Dikarya</taxon>
        <taxon>Ascomycota</taxon>
        <taxon>Pezizomycotina</taxon>
        <taxon>Eurotiomycetes</taxon>
        <taxon>Eurotiomycetidae</taxon>
        <taxon>Eurotiales</taxon>
        <taxon>Aspergillaceae</taxon>
        <taxon>Aspergillus</taxon>
        <taxon>Aspergillus subgen. Nidulantes</taxon>
    </lineage>
</organism>
<sequence>MASSVAQYGLLWKEGDSGDLDPTWTATPDVSIIQKLAADHRYLMRVALPVDPFFKTEGEVATMACGILFRANPGPFRSSYELMLAKTDMQIERIKHLSPNPTDDYYCDTDEHLAKDLPDVLDQGPPGSLQRCLIHSKSKRLN</sequence>
<evidence type="ECO:0000313" key="2">
    <source>
        <dbReference type="Proteomes" id="UP001610335"/>
    </source>
</evidence>
<dbReference type="Proteomes" id="UP001610335">
    <property type="component" value="Unassembled WGS sequence"/>
</dbReference>
<reference evidence="1 2" key="1">
    <citation type="submission" date="2024-07" db="EMBL/GenBank/DDBJ databases">
        <title>Section-level genome sequencing and comparative genomics of Aspergillus sections Usti and Cavernicolus.</title>
        <authorList>
            <consortium name="Lawrence Berkeley National Laboratory"/>
            <person name="Nybo J.L."/>
            <person name="Vesth T.C."/>
            <person name="Theobald S."/>
            <person name="Frisvad J.C."/>
            <person name="Larsen T.O."/>
            <person name="Kjaerboelling I."/>
            <person name="Rothschild-Mancinelli K."/>
            <person name="Lyhne E.K."/>
            <person name="Kogle M.E."/>
            <person name="Barry K."/>
            <person name="Clum A."/>
            <person name="Na H."/>
            <person name="Ledsgaard L."/>
            <person name="Lin J."/>
            <person name="Lipzen A."/>
            <person name="Kuo A."/>
            <person name="Riley R."/>
            <person name="Mondo S."/>
            <person name="LaButti K."/>
            <person name="Haridas S."/>
            <person name="Pangalinan J."/>
            <person name="Salamov A.A."/>
            <person name="Simmons B.A."/>
            <person name="Magnuson J.K."/>
            <person name="Chen J."/>
            <person name="Drula E."/>
            <person name="Henrissat B."/>
            <person name="Wiebenga A."/>
            <person name="Lubbers R.J."/>
            <person name="Gomes A.C."/>
            <person name="Makela M.R."/>
            <person name="Stajich J."/>
            <person name="Grigoriev I.V."/>
            <person name="Mortensen U.H."/>
            <person name="De vries R.P."/>
            <person name="Baker S.E."/>
            <person name="Andersen M.R."/>
        </authorList>
    </citation>
    <scope>NUCLEOTIDE SEQUENCE [LARGE SCALE GENOMIC DNA]</scope>
    <source>
        <strain evidence="1 2">CBS 600.67</strain>
    </source>
</reference>
<evidence type="ECO:0000313" key="1">
    <source>
        <dbReference type="EMBL" id="KAL2812781.1"/>
    </source>
</evidence>
<name>A0ABR4HBD0_9EURO</name>
<dbReference type="EMBL" id="JBFXLS010000165">
    <property type="protein sequence ID" value="KAL2812781.1"/>
    <property type="molecule type" value="Genomic_DNA"/>
</dbReference>
<keyword evidence="2" id="KW-1185">Reference proteome</keyword>
<protein>
    <submittedName>
        <fullName evidence="1">Uncharacterized protein</fullName>
    </submittedName>
</protein>
<comment type="caution">
    <text evidence="1">The sequence shown here is derived from an EMBL/GenBank/DDBJ whole genome shotgun (WGS) entry which is preliminary data.</text>
</comment>